<dbReference type="GeneID" id="27672276"/>
<evidence type="ECO:0000313" key="3">
    <source>
        <dbReference type="Proteomes" id="UP000033710"/>
    </source>
</evidence>
<dbReference type="EMBL" id="AXCR01000012">
    <property type="protein sequence ID" value="KJR80194.1"/>
    <property type="molecule type" value="Genomic_DNA"/>
</dbReference>
<dbReference type="Proteomes" id="UP000033710">
    <property type="component" value="Unassembled WGS sequence"/>
</dbReference>
<feature type="region of interest" description="Disordered" evidence="1">
    <location>
        <begin position="49"/>
        <end position="75"/>
    </location>
</feature>
<proteinExistence type="predicted"/>
<comment type="caution">
    <text evidence="2">The sequence shown here is derived from an EMBL/GenBank/DDBJ whole genome shotgun (WGS) entry which is preliminary data.</text>
</comment>
<dbReference type="KEGG" id="ssck:SPSK_10677"/>
<organism evidence="2 3">
    <name type="scientific">Sporothrix schenckii 1099-18</name>
    <dbReference type="NCBI Taxonomy" id="1397361"/>
    <lineage>
        <taxon>Eukaryota</taxon>
        <taxon>Fungi</taxon>
        <taxon>Dikarya</taxon>
        <taxon>Ascomycota</taxon>
        <taxon>Pezizomycotina</taxon>
        <taxon>Sordariomycetes</taxon>
        <taxon>Sordariomycetidae</taxon>
        <taxon>Ophiostomatales</taxon>
        <taxon>Ophiostomataceae</taxon>
        <taxon>Sporothrix</taxon>
    </lineage>
</organism>
<gene>
    <name evidence="2" type="ORF">SPSK_10677</name>
</gene>
<sequence>MGAVCVVRGRRSNGNEDDSPEAVARRRNVDDLEVSYLWKERSWDIRRRKENTKKIQQETRRTERRKSPKMRIKRG</sequence>
<evidence type="ECO:0000313" key="2">
    <source>
        <dbReference type="EMBL" id="KJR80194.1"/>
    </source>
</evidence>
<feature type="compositionally biased region" description="Basic residues" evidence="1">
    <location>
        <begin position="62"/>
        <end position="75"/>
    </location>
</feature>
<dbReference type="AlphaFoldDB" id="A0A0F2LTL2"/>
<evidence type="ECO:0000256" key="1">
    <source>
        <dbReference type="SAM" id="MobiDB-lite"/>
    </source>
</evidence>
<accession>A0A0F2LTL2</accession>
<name>A0A0F2LTL2_SPOSC</name>
<feature type="region of interest" description="Disordered" evidence="1">
    <location>
        <begin position="1"/>
        <end position="22"/>
    </location>
</feature>
<reference evidence="2 3" key="1">
    <citation type="journal article" date="2014" name="BMC Genomics">
        <title>Comparative genomics of the major fungal agents of human and animal Sporotrichosis: Sporothrix schenckii and Sporothrix brasiliensis.</title>
        <authorList>
            <person name="Teixeira M.M."/>
            <person name="de Almeida L.G."/>
            <person name="Kubitschek-Barreira P."/>
            <person name="Alves F.L."/>
            <person name="Kioshima E.S."/>
            <person name="Abadio A.K."/>
            <person name="Fernandes L."/>
            <person name="Derengowski L.S."/>
            <person name="Ferreira K.S."/>
            <person name="Souza R.C."/>
            <person name="Ruiz J.C."/>
            <person name="de Andrade N.C."/>
            <person name="Paes H.C."/>
            <person name="Nicola A.M."/>
            <person name="Albuquerque P."/>
            <person name="Gerber A.L."/>
            <person name="Martins V.P."/>
            <person name="Peconick L.D."/>
            <person name="Neto A.V."/>
            <person name="Chaucanez C.B."/>
            <person name="Silva P.A."/>
            <person name="Cunha O.L."/>
            <person name="de Oliveira F.F."/>
            <person name="dos Santos T.C."/>
            <person name="Barros A.L."/>
            <person name="Soares M.A."/>
            <person name="de Oliveira L.M."/>
            <person name="Marini M.M."/>
            <person name="Villalobos-Duno H."/>
            <person name="Cunha M.M."/>
            <person name="de Hoog S."/>
            <person name="da Silveira J.F."/>
            <person name="Henrissat B."/>
            <person name="Nino-Vega G.A."/>
            <person name="Cisalpino P.S."/>
            <person name="Mora-Montes H.M."/>
            <person name="Almeida S.R."/>
            <person name="Stajich J.E."/>
            <person name="Lopes-Bezerra L.M."/>
            <person name="Vasconcelos A.T."/>
            <person name="Felipe M.S."/>
        </authorList>
    </citation>
    <scope>NUCLEOTIDE SEQUENCE [LARGE SCALE GENOMIC DNA]</scope>
    <source>
        <strain evidence="2 3">1099-18</strain>
    </source>
</reference>
<reference evidence="2 3" key="2">
    <citation type="journal article" date="2015" name="Eukaryot. Cell">
        <title>Asexual propagation of a virulent clone complex in a human and feline outbreak of sporotrichosis.</title>
        <authorList>
            <person name="Teixeira Mde M."/>
            <person name="Rodrigues A.M."/>
            <person name="Tsui C.K."/>
            <person name="de Almeida L.G."/>
            <person name="Van Diepeningen A.D."/>
            <person name="van den Ende B.G."/>
            <person name="Fernandes G.F."/>
            <person name="Kano R."/>
            <person name="Hamelin R.C."/>
            <person name="Lopes-Bezerra L.M."/>
            <person name="Vasconcelos A.T."/>
            <person name="de Hoog S."/>
            <person name="de Camargo Z.P."/>
            <person name="Felipe M.S."/>
        </authorList>
    </citation>
    <scope>NUCLEOTIDE SEQUENCE [LARGE SCALE GENOMIC DNA]</scope>
    <source>
        <strain evidence="2 3">1099-18</strain>
    </source>
</reference>
<dbReference type="RefSeq" id="XP_016582870.1">
    <property type="nucleotide sequence ID" value="XM_016736999.1"/>
</dbReference>
<protein>
    <submittedName>
        <fullName evidence="2">Uncharacterized protein</fullName>
    </submittedName>
</protein>
<feature type="compositionally biased region" description="Basic and acidic residues" evidence="1">
    <location>
        <begin position="49"/>
        <end position="61"/>
    </location>
</feature>
<dbReference type="VEuPathDB" id="FungiDB:SPSK_10677"/>